<dbReference type="PATRIC" id="fig|1396.428.peg.6088"/>
<organism evidence="1 2">
    <name type="scientific">Bacillus cereus</name>
    <dbReference type="NCBI Taxonomy" id="1396"/>
    <lineage>
        <taxon>Bacteria</taxon>
        <taxon>Bacillati</taxon>
        <taxon>Bacillota</taxon>
        <taxon>Bacilli</taxon>
        <taxon>Bacillales</taxon>
        <taxon>Bacillaceae</taxon>
        <taxon>Bacillus</taxon>
        <taxon>Bacillus cereus group</taxon>
    </lineage>
</organism>
<dbReference type="Proteomes" id="UP000035214">
    <property type="component" value="Unassembled WGS sequence"/>
</dbReference>
<accession>A0A0G8EQM6</accession>
<reference evidence="1 2" key="1">
    <citation type="submission" date="2015-04" db="EMBL/GenBank/DDBJ databases">
        <title>Draft Genome Sequences of Eight Spore-Forming Food Isolates of Bacillus cereus Genome sequencing.</title>
        <authorList>
            <person name="Krawcyk A.O."/>
            <person name="de Jong A."/>
            <person name="Eijlander R.T."/>
            <person name="Berendsen E.M."/>
            <person name="Holsappel S."/>
            <person name="Wells-Bennik M."/>
            <person name="Kuipers O.P."/>
        </authorList>
    </citation>
    <scope>NUCLEOTIDE SEQUENCE [LARGE SCALE GENOMIC DNA]</scope>
    <source>
        <strain evidence="1 2">B4077</strain>
    </source>
</reference>
<evidence type="ECO:0000313" key="2">
    <source>
        <dbReference type="Proteomes" id="UP000035214"/>
    </source>
</evidence>
<comment type="caution">
    <text evidence="1">The sequence shown here is derived from an EMBL/GenBank/DDBJ whole genome shotgun (WGS) entry which is preliminary data.</text>
</comment>
<evidence type="ECO:0000313" key="1">
    <source>
        <dbReference type="EMBL" id="KLA26450.1"/>
    </source>
</evidence>
<dbReference type="AlphaFoldDB" id="A0A0G8EQM6"/>
<dbReference type="EMBL" id="LCYI01000042">
    <property type="protein sequence ID" value="KLA26450.1"/>
    <property type="molecule type" value="Genomic_DNA"/>
</dbReference>
<protein>
    <submittedName>
        <fullName evidence="1">Uncharacterized protein</fullName>
    </submittedName>
</protein>
<gene>
    <name evidence="1" type="ORF">B4077_2546</name>
</gene>
<name>A0A0G8EQM6_BACCE</name>
<sequence>MMLENRTQQIKETAFHAPKDEEGHEVTVIFKDDFEYLIRKCEYYDRLVQQSLDEAFEENYNEVVERGKRL</sequence>
<proteinExistence type="predicted"/>